<sequence length="423" mass="48219">MNADQDEQEDELLALQSIFGSEEFVRYESEFAGEIQVLIDLPVDFNVLLKHGKYDAISFLPPLLLTFELPADYPSSSPPSFTLTCSWLTHTQLGSLSAQLIDLYQATEGSVVLFSWIQFLREDALKLLNIHSLLELPSDQPSTMSEKQDKQDNSNTPKSEPTDVPEFVQINREDLLSQILIYNAEQKQRVFATTVFNCSVCYMDWLGSECVQLYECGHIFCRVCLRDFCKVQITEGNVQGVICPQEGCTVTPTPAQLKNLIGEELFSTYDRLLLQSTLDRMSDVTYCPRRSCSSPVISEKSSRVAMCSVCSFAFCVNCKKTYHGTNKCYEEDYKARALLEDYATGSEERRHLLESRYGKKMLLFLETNLSENWKVVNTKACPHCLSPIQKDGGCNMMWCTYCRQTFTCTLHSHCLKKKNLRFK</sequence>
<keyword evidence="8" id="KW-0862">Zinc</keyword>
<dbReference type="SUPFAM" id="SSF54495">
    <property type="entry name" value="UBC-like"/>
    <property type="match status" value="1"/>
</dbReference>
<dbReference type="InterPro" id="IPR017907">
    <property type="entry name" value="Znf_RING_CS"/>
</dbReference>
<dbReference type="EC" id="2.3.2.31" evidence="2"/>
<reference evidence="14" key="1">
    <citation type="submission" date="2025-08" db="UniProtKB">
        <authorList>
            <consortium name="Ensembl"/>
        </authorList>
    </citation>
    <scope>IDENTIFICATION</scope>
</reference>
<evidence type="ECO:0000256" key="4">
    <source>
        <dbReference type="ARBA" id="ARBA00022723"/>
    </source>
</evidence>
<dbReference type="InterPro" id="IPR031127">
    <property type="entry name" value="E3_UB_ligase_RBR"/>
</dbReference>
<feature type="region of interest" description="Disordered" evidence="10">
    <location>
        <begin position="139"/>
        <end position="164"/>
    </location>
</feature>
<evidence type="ECO:0000256" key="10">
    <source>
        <dbReference type="SAM" id="MobiDB-lite"/>
    </source>
</evidence>
<dbReference type="Gene3D" id="1.20.120.1750">
    <property type="match status" value="1"/>
</dbReference>
<dbReference type="Pfam" id="PF01485">
    <property type="entry name" value="IBR"/>
    <property type="match status" value="1"/>
</dbReference>
<evidence type="ECO:0000256" key="3">
    <source>
        <dbReference type="ARBA" id="ARBA00022679"/>
    </source>
</evidence>
<name>A0A3Q3A6G8_KRYMA</name>
<keyword evidence="5" id="KW-0677">Repeat</keyword>
<reference evidence="14" key="2">
    <citation type="submission" date="2025-09" db="UniProtKB">
        <authorList>
            <consortium name="Ensembl"/>
        </authorList>
    </citation>
    <scope>IDENTIFICATION</scope>
</reference>
<dbReference type="InterPro" id="IPR013083">
    <property type="entry name" value="Znf_RING/FYVE/PHD"/>
</dbReference>
<dbReference type="GO" id="GO:0008270">
    <property type="term" value="F:zinc ion binding"/>
    <property type="evidence" value="ECO:0007669"/>
    <property type="project" value="UniProtKB-KW"/>
</dbReference>
<keyword evidence="7" id="KW-0833">Ubl conjugation pathway</keyword>
<comment type="catalytic activity">
    <reaction evidence="1">
        <text>[E2 ubiquitin-conjugating enzyme]-S-ubiquitinyl-L-cysteine + [acceptor protein]-L-lysine = [E2 ubiquitin-conjugating enzyme]-L-cysteine + [acceptor protein]-N(6)-ubiquitinyl-L-lysine.</text>
        <dbReference type="EC" id="2.3.2.31"/>
    </reaction>
</comment>
<dbReference type="PROSITE" id="PS00518">
    <property type="entry name" value="ZF_RING_1"/>
    <property type="match status" value="1"/>
</dbReference>
<feature type="domain" description="RWD" evidence="12">
    <location>
        <begin position="10"/>
        <end position="127"/>
    </location>
</feature>
<evidence type="ECO:0000256" key="9">
    <source>
        <dbReference type="PROSITE-ProRule" id="PRU00175"/>
    </source>
</evidence>
<organism evidence="14 15">
    <name type="scientific">Kryptolebias marmoratus</name>
    <name type="common">Mangrove killifish</name>
    <name type="synonym">Rivulus marmoratus</name>
    <dbReference type="NCBI Taxonomy" id="37003"/>
    <lineage>
        <taxon>Eukaryota</taxon>
        <taxon>Metazoa</taxon>
        <taxon>Chordata</taxon>
        <taxon>Craniata</taxon>
        <taxon>Vertebrata</taxon>
        <taxon>Euteleostomi</taxon>
        <taxon>Actinopterygii</taxon>
        <taxon>Neopterygii</taxon>
        <taxon>Teleostei</taxon>
        <taxon>Neoteleostei</taxon>
        <taxon>Acanthomorphata</taxon>
        <taxon>Ovalentaria</taxon>
        <taxon>Atherinomorphae</taxon>
        <taxon>Cyprinodontiformes</taxon>
        <taxon>Rivulidae</taxon>
        <taxon>Kryptolebias</taxon>
    </lineage>
</organism>
<dbReference type="InterPro" id="IPR002867">
    <property type="entry name" value="IBR_dom"/>
</dbReference>
<dbReference type="Gene3D" id="3.30.40.10">
    <property type="entry name" value="Zinc/RING finger domain, C3HC4 (zinc finger)"/>
    <property type="match status" value="1"/>
</dbReference>
<evidence type="ECO:0000259" key="13">
    <source>
        <dbReference type="PROSITE" id="PS51873"/>
    </source>
</evidence>
<evidence type="ECO:0000259" key="11">
    <source>
        <dbReference type="PROSITE" id="PS50089"/>
    </source>
</evidence>
<feature type="domain" description="RING-type" evidence="13">
    <location>
        <begin position="194"/>
        <end position="423"/>
    </location>
</feature>
<evidence type="ECO:0000313" key="14">
    <source>
        <dbReference type="Ensembl" id="ENSKMAP00000012023.1"/>
    </source>
</evidence>
<dbReference type="Gene3D" id="2.20.25.20">
    <property type="match status" value="1"/>
</dbReference>
<dbReference type="InterPro" id="IPR001841">
    <property type="entry name" value="Znf_RING"/>
</dbReference>
<evidence type="ECO:0000256" key="1">
    <source>
        <dbReference type="ARBA" id="ARBA00001798"/>
    </source>
</evidence>
<evidence type="ECO:0000256" key="5">
    <source>
        <dbReference type="ARBA" id="ARBA00022737"/>
    </source>
</evidence>
<dbReference type="CDD" id="cd20341">
    <property type="entry name" value="BRcat_RBR_RNF14"/>
    <property type="match status" value="1"/>
</dbReference>
<dbReference type="GO" id="GO:0016567">
    <property type="term" value="P:protein ubiquitination"/>
    <property type="evidence" value="ECO:0007669"/>
    <property type="project" value="InterPro"/>
</dbReference>
<keyword evidence="4" id="KW-0479">Metal-binding</keyword>
<dbReference type="CDD" id="cd23820">
    <property type="entry name" value="RWD_RNF14"/>
    <property type="match status" value="1"/>
</dbReference>
<dbReference type="SUPFAM" id="SSF57850">
    <property type="entry name" value="RING/U-box"/>
    <property type="match status" value="3"/>
</dbReference>
<dbReference type="InterPro" id="IPR006575">
    <property type="entry name" value="RWD_dom"/>
</dbReference>
<dbReference type="CDD" id="cd16628">
    <property type="entry name" value="RING-HC_RBR_RNF14"/>
    <property type="match status" value="1"/>
</dbReference>
<feature type="domain" description="RING-type" evidence="11">
    <location>
        <begin position="198"/>
        <end position="244"/>
    </location>
</feature>
<dbReference type="GO" id="GO:0061630">
    <property type="term" value="F:ubiquitin protein ligase activity"/>
    <property type="evidence" value="ECO:0007669"/>
    <property type="project" value="UniProtKB-EC"/>
</dbReference>
<keyword evidence="6 9" id="KW-0863">Zinc-finger</keyword>
<evidence type="ECO:0000313" key="15">
    <source>
        <dbReference type="Proteomes" id="UP000264800"/>
    </source>
</evidence>
<proteinExistence type="predicted"/>
<dbReference type="PROSITE" id="PS51873">
    <property type="entry name" value="TRIAD"/>
    <property type="match status" value="1"/>
</dbReference>
<dbReference type="PROSITE" id="PS50908">
    <property type="entry name" value="RWD"/>
    <property type="match status" value="1"/>
</dbReference>
<dbReference type="SMART" id="SM00647">
    <property type="entry name" value="IBR"/>
    <property type="match status" value="1"/>
</dbReference>
<evidence type="ECO:0000256" key="8">
    <source>
        <dbReference type="ARBA" id="ARBA00022833"/>
    </source>
</evidence>
<dbReference type="Proteomes" id="UP000264800">
    <property type="component" value="Unplaced"/>
</dbReference>
<dbReference type="PROSITE" id="PS50089">
    <property type="entry name" value="ZF_RING_2"/>
    <property type="match status" value="1"/>
</dbReference>
<dbReference type="InterPro" id="IPR016135">
    <property type="entry name" value="UBQ-conjugating_enzyme/RWD"/>
</dbReference>
<dbReference type="FunFam" id="3.30.40.10:FF:000137">
    <property type="entry name" value="RanBP-type and C3HC4-type zinc finger-containing protein 1"/>
    <property type="match status" value="1"/>
</dbReference>
<dbReference type="AlphaFoldDB" id="A0A3Q3A6G8"/>
<evidence type="ECO:0000259" key="12">
    <source>
        <dbReference type="PROSITE" id="PS50908"/>
    </source>
</evidence>
<keyword evidence="15" id="KW-1185">Reference proteome</keyword>
<dbReference type="OMA" id="SVKWLEP"/>
<dbReference type="Ensembl" id="ENSKMAT00000012203.1">
    <property type="protein sequence ID" value="ENSKMAP00000012023.1"/>
    <property type="gene ID" value="ENSKMAG00000009014.1"/>
</dbReference>
<protein>
    <recommendedName>
        <fullName evidence="2">RBR-type E3 ubiquitin transferase</fullName>
        <ecNumber evidence="2">2.3.2.31</ecNumber>
    </recommendedName>
</protein>
<dbReference type="SMART" id="SM00591">
    <property type="entry name" value="RWD"/>
    <property type="match status" value="1"/>
</dbReference>
<dbReference type="Pfam" id="PF05773">
    <property type="entry name" value="RWD"/>
    <property type="match status" value="1"/>
</dbReference>
<dbReference type="InterPro" id="IPR031128">
    <property type="entry name" value="RNF14_RING-HC_Zfn"/>
</dbReference>
<dbReference type="InterPro" id="IPR044066">
    <property type="entry name" value="TRIAD_supradom"/>
</dbReference>
<dbReference type="GeneTree" id="ENSGT00940000154507"/>
<evidence type="ECO:0000256" key="2">
    <source>
        <dbReference type="ARBA" id="ARBA00012251"/>
    </source>
</evidence>
<dbReference type="Gene3D" id="3.10.110.10">
    <property type="entry name" value="Ubiquitin Conjugating Enzyme"/>
    <property type="match status" value="1"/>
</dbReference>
<accession>A0A3Q3A6G8</accession>
<keyword evidence="3" id="KW-0808">Transferase</keyword>
<evidence type="ECO:0000256" key="7">
    <source>
        <dbReference type="ARBA" id="ARBA00022786"/>
    </source>
</evidence>
<dbReference type="PANTHER" id="PTHR11685">
    <property type="entry name" value="RBR FAMILY RING FINGER AND IBR DOMAIN-CONTAINING"/>
    <property type="match status" value="1"/>
</dbReference>
<evidence type="ECO:0000256" key="6">
    <source>
        <dbReference type="ARBA" id="ARBA00022771"/>
    </source>
</evidence>